<proteinExistence type="predicted"/>
<protein>
    <submittedName>
        <fullName evidence="5">DNA-binding transcriptional regulator, LacI/PurR family</fullName>
    </submittedName>
</protein>
<keyword evidence="1" id="KW-0805">Transcription regulation</keyword>
<dbReference type="InterPro" id="IPR046335">
    <property type="entry name" value="LacI/GalR-like_sensor"/>
</dbReference>
<dbReference type="InterPro" id="IPR028082">
    <property type="entry name" value="Peripla_BP_I"/>
</dbReference>
<dbReference type="SMART" id="SM00354">
    <property type="entry name" value="HTH_LACI"/>
    <property type="match status" value="1"/>
</dbReference>
<feature type="domain" description="HTH lacI-type" evidence="4">
    <location>
        <begin position="4"/>
        <end position="58"/>
    </location>
</feature>
<dbReference type="SUPFAM" id="SSF47413">
    <property type="entry name" value="lambda repressor-like DNA-binding domains"/>
    <property type="match status" value="1"/>
</dbReference>
<name>A0A1H2MNV5_9ACTN</name>
<dbReference type="Pfam" id="PF00356">
    <property type="entry name" value="LacI"/>
    <property type="match status" value="1"/>
</dbReference>
<evidence type="ECO:0000256" key="3">
    <source>
        <dbReference type="ARBA" id="ARBA00023163"/>
    </source>
</evidence>
<dbReference type="AlphaFoldDB" id="A0A1H2MNV5"/>
<dbReference type="PANTHER" id="PTHR30146">
    <property type="entry name" value="LACI-RELATED TRANSCRIPTIONAL REPRESSOR"/>
    <property type="match status" value="1"/>
</dbReference>
<dbReference type="RefSeq" id="WP_091074546.1">
    <property type="nucleotide sequence ID" value="NZ_LT629799.1"/>
</dbReference>
<evidence type="ECO:0000256" key="1">
    <source>
        <dbReference type="ARBA" id="ARBA00023015"/>
    </source>
</evidence>
<dbReference type="GO" id="GO:0000976">
    <property type="term" value="F:transcription cis-regulatory region binding"/>
    <property type="evidence" value="ECO:0007669"/>
    <property type="project" value="TreeGrafter"/>
</dbReference>
<dbReference type="Proteomes" id="UP000198825">
    <property type="component" value="Chromosome I"/>
</dbReference>
<dbReference type="InterPro" id="IPR010982">
    <property type="entry name" value="Lambda_DNA-bd_dom_sf"/>
</dbReference>
<dbReference type="InterPro" id="IPR000843">
    <property type="entry name" value="HTH_LacI"/>
</dbReference>
<gene>
    <name evidence="5" type="ORF">SAMN04488544_2318</name>
</gene>
<dbReference type="OrthoDB" id="189006at2"/>
<dbReference type="Gene3D" id="3.40.50.2300">
    <property type="match status" value="2"/>
</dbReference>
<dbReference type="Pfam" id="PF13377">
    <property type="entry name" value="Peripla_BP_3"/>
    <property type="match status" value="1"/>
</dbReference>
<evidence type="ECO:0000259" key="4">
    <source>
        <dbReference type="PROSITE" id="PS50932"/>
    </source>
</evidence>
<keyword evidence="6" id="KW-1185">Reference proteome</keyword>
<keyword evidence="2 5" id="KW-0238">DNA-binding</keyword>
<dbReference type="PROSITE" id="PS50932">
    <property type="entry name" value="HTH_LACI_2"/>
    <property type="match status" value="1"/>
</dbReference>
<keyword evidence="3" id="KW-0804">Transcription</keyword>
<evidence type="ECO:0000313" key="5">
    <source>
        <dbReference type="EMBL" id="SDU94166.1"/>
    </source>
</evidence>
<dbReference type="PANTHER" id="PTHR30146:SF153">
    <property type="entry name" value="LACTOSE OPERON REPRESSOR"/>
    <property type="match status" value="1"/>
</dbReference>
<dbReference type="Gene3D" id="1.10.260.40">
    <property type="entry name" value="lambda repressor-like DNA-binding domains"/>
    <property type="match status" value="1"/>
</dbReference>
<dbReference type="GO" id="GO:0003700">
    <property type="term" value="F:DNA-binding transcription factor activity"/>
    <property type="evidence" value="ECO:0007669"/>
    <property type="project" value="TreeGrafter"/>
</dbReference>
<sequence length="334" mass="35451">MPRTTLKDVGARVGVSAKTVSNVVNGTGWVTDEVADRVRAAMAELGYRPNLAARQLRSGRSGMIALALPQLAQPYFAELASQLVRAAHERGITVLIQQTDSDVEAERRILSGIGAPAVDGLIMSPLTLGPADLYARTDPTPLLLLGEQAGASPYPHVAVDNTAAGQAATEHLLGLGRRRVAALGAMESEPRRAADLRLTGYRRGLEAAGLELDERLVLPVVDYQRADGAAAARQLLESDVRPDAIFAFSDLLALGAMHELLVAGVRVPEDIAVIGFDDIEESRYSTPSLSSVSPDTSSLARTAVELLLADPPVPGNHTVDFTIVERASTRRAET</sequence>
<evidence type="ECO:0000313" key="6">
    <source>
        <dbReference type="Proteomes" id="UP000198825"/>
    </source>
</evidence>
<organism evidence="5 6">
    <name type="scientific">Microlunatus sagamiharensis</name>
    <dbReference type="NCBI Taxonomy" id="546874"/>
    <lineage>
        <taxon>Bacteria</taxon>
        <taxon>Bacillati</taxon>
        <taxon>Actinomycetota</taxon>
        <taxon>Actinomycetes</taxon>
        <taxon>Propionibacteriales</taxon>
        <taxon>Propionibacteriaceae</taxon>
        <taxon>Microlunatus</taxon>
    </lineage>
</organism>
<dbReference type="CDD" id="cd06267">
    <property type="entry name" value="PBP1_LacI_sugar_binding-like"/>
    <property type="match status" value="1"/>
</dbReference>
<dbReference type="SUPFAM" id="SSF53822">
    <property type="entry name" value="Periplasmic binding protein-like I"/>
    <property type="match status" value="1"/>
</dbReference>
<dbReference type="STRING" id="546874.SAMN04488544_2318"/>
<dbReference type="CDD" id="cd01392">
    <property type="entry name" value="HTH_LacI"/>
    <property type="match status" value="1"/>
</dbReference>
<accession>A0A1H2MNV5</accession>
<dbReference type="EMBL" id="LT629799">
    <property type="protein sequence ID" value="SDU94166.1"/>
    <property type="molecule type" value="Genomic_DNA"/>
</dbReference>
<evidence type="ECO:0000256" key="2">
    <source>
        <dbReference type="ARBA" id="ARBA00023125"/>
    </source>
</evidence>
<reference evidence="6" key="1">
    <citation type="submission" date="2016-10" db="EMBL/GenBank/DDBJ databases">
        <authorList>
            <person name="Varghese N."/>
            <person name="Submissions S."/>
        </authorList>
    </citation>
    <scope>NUCLEOTIDE SEQUENCE [LARGE SCALE GENOMIC DNA]</scope>
    <source>
        <strain evidence="6">DSM 21743</strain>
    </source>
</reference>